<gene>
    <name evidence="2" type="ORF">BLA29_007787</name>
</gene>
<reference evidence="2 3" key="1">
    <citation type="submission" date="2017-03" db="EMBL/GenBank/DDBJ databases">
        <title>Genome Survey of Euroglyphus maynei.</title>
        <authorList>
            <person name="Arlian L.G."/>
            <person name="Morgan M.S."/>
            <person name="Rider S.D."/>
        </authorList>
    </citation>
    <scope>NUCLEOTIDE SEQUENCE [LARGE SCALE GENOMIC DNA]</scope>
    <source>
        <strain evidence="2">Arlian Lab</strain>
        <tissue evidence="2">Whole body</tissue>
    </source>
</reference>
<protein>
    <submittedName>
        <fullName evidence="2">Uncharacterized protein</fullName>
    </submittedName>
</protein>
<evidence type="ECO:0000313" key="2">
    <source>
        <dbReference type="EMBL" id="OTF84045.1"/>
    </source>
</evidence>
<dbReference type="OrthoDB" id="166746at2759"/>
<dbReference type="AlphaFoldDB" id="A0A1Y3BY93"/>
<feature type="compositionally biased region" description="Polar residues" evidence="1">
    <location>
        <begin position="334"/>
        <end position="350"/>
    </location>
</feature>
<accession>A0A1Y3BY93</accession>
<feature type="region of interest" description="Disordered" evidence="1">
    <location>
        <begin position="313"/>
        <end position="350"/>
    </location>
</feature>
<feature type="non-terminal residue" evidence="2">
    <location>
        <position position="1"/>
    </location>
</feature>
<feature type="compositionally biased region" description="Polar residues" evidence="1">
    <location>
        <begin position="66"/>
        <end position="78"/>
    </location>
</feature>
<dbReference type="EMBL" id="MUJZ01001026">
    <property type="protein sequence ID" value="OTF84045.1"/>
    <property type="molecule type" value="Genomic_DNA"/>
</dbReference>
<organism evidence="2 3">
    <name type="scientific">Euroglyphus maynei</name>
    <name type="common">Mayne's house dust mite</name>
    <dbReference type="NCBI Taxonomy" id="6958"/>
    <lineage>
        <taxon>Eukaryota</taxon>
        <taxon>Metazoa</taxon>
        <taxon>Ecdysozoa</taxon>
        <taxon>Arthropoda</taxon>
        <taxon>Chelicerata</taxon>
        <taxon>Arachnida</taxon>
        <taxon>Acari</taxon>
        <taxon>Acariformes</taxon>
        <taxon>Sarcoptiformes</taxon>
        <taxon>Astigmata</taxon>
        <taxon>Psoroptidia</taxon>
        <taxon>Analgoidea</taxon>
        <taxon>Pyroglyphidae</taxon>
        <taxon>Pyroglyphinae</taxon>
        <taxon>Euroglyphus</taxon>
    </lineage>
</organism>
<feature type="compositionally biased region" description="Low complexity" evidence="1">
    <location>
        <begin position="320"/>
        <end position="333"/>
    </location>
</feature>
<keyword evidence="3" id="KW-1185">Reference proteome</keyword>
<dbReference type="Proteomes" id="UP000194236">
    <property type="component" value="Unassembled WGS sequence"/>
</dbReference>
<feature type="non-terminal residue" evidence="2">
    <location>
        <position position="350"/>
    </location>
</feature>
<evidence type="ECO:0000256" key="1">
    <source>
        <dbReference type="SAM" id="MobiDB-lite"/>
    </source>
</evidence>
<sequence length="350" mass="40714">FSRIINNRIIIPIKLLFELDQIDSNEFIHSSEDYKYFINAVVTYIRHHSQLKSQFMANRRLLNGQHKPSNTRFLSSNNSDKKSCQRRKSKSDDLNDKIEFHFGFELENIEDIHYTKELPNCHDKQIVDNMNNNKHRKRRSQLIKGEETHMLWQSELPQSGHQPRINIVTELNKWYQITADDIFYRDNSKDSQCGYNGYVDYKRKLRSSPRKLDGNLNKNKQLEMNFITFRLLRTNLDNKNSDESDSGSNLKKLSSKVGLNNISAKQMISIFNDGQFITWKKLAQVRSQNDDDDDDDKKRDCKNSQLENQRVLRVNTRRQAAAAAASSSSSISAQNSVNGDLAQENTAMTK</sequence>
<feature type="region of interest" description="Disordered" evidence="1">
    <location>
        <begin position="66"/>
        <end position="90"/>
    </location>
</feature>
<evidence type="ECO:0000313" key="3">
    <source>
        <dbReference type="Proteomes" id="UP000194236"/>
    </source>
</evidence>
<comment type="caution">
    <text evidence="2">The sequence shown here is derived from an EMBL/GenBank/DDBJ whole genome shotgun (WGS) entry which is preliminary data.</text>
</comment>
<proteinExistence type="predicted"/>
<name>A0A1Y3BY93_EURMA</name>